<feature type="repeat" description="ANK" evidence="3">
    <location>
        <begin position="93"/>
        <end position="125"/>
    </location>
</feature>
<dbReference type="Pfam" id="PF12796">
    <property type="entry name" value="Ank_2"/>
    <property type="match status" value="3"/>
</dbReference>
<evidence type="ECO:0000256" key="3">
    <source>
        <dbReference type="PROSITE-ProRule" id="PRU00023"/>
    </source>
</evidence>
<protein>
    <recommendedName>
        <fullName evidence="7">Ankyrin repeat-containing protein</fullName>
    </recommendedName>
</protein>
<accession>A0AAC9XJK0</accession>
<dbReference type="Proteomes" id="UP000264880">
    <property type="component" value="Chromosome"/>
</dbReference>
<feature type="repeat" description="ANK" evidence="3">
    <location>
        <begin position="309"/>
        <end position="341"/>
    </location>
</feature>
<dbReference type="PANTHER" id="PTHR24198:SF165">
    <property type="entry name" value="ANKYRIN REPEAT-CONTAINING PROTEIN-RELATED"/>
    <property type="match status" value="1"/>
</dbReference>
<dbReference type="EMBL" id="CP019914">
    <property type="protein sequence ID" value="ASJ20308.1"/>
    <property type="molecule type" value="Genomic_DNA"/>
</dbReference>
<feature type="chain" id="PRO_5042036791" description="Ankyrin repeat-containing protein" evidence="4">
    <location>
        <begin position="20"/>
        <end position="364"/>
    </location>
</feature>
<dbReference type="PROSITE" id="PS50297">
    <property type="entry name" value="ANK_REP_REGION"/>
    <property type="match status" value="4"/>
</dbReference>
<dbReference type="PANTHER" id="PTHR24198">
    <property type="entry name" value="ANKYRIN REPEAT AND PROTEIN KINASE DOMAIN-CONTAINING PROTEIN"/>
    <property type="match status" value="1"/>
</dbReference>
<gene>
    <name evidence="5" type="ORF">BHAMNSH16_00985</name>
</gene>
<feature type="repeat" description="ANK" evidence="3">
    <location>
        <begin position="277"/>
        <end position="309"/>
    </location>
</feature>
<dbReference type="RefSeq" id="WP_069732175.1">
    <property type="nucleotide sequence ID" value="NZ_CP019914.1"/>
</dbReference>
<keyword evidence="4" id="KW-0732">Signal</keyword>
<feature type="repeat" description="ANK" evidence="3">
    <location>
        <begin position="166"/>
        <end position="198"/>
    </location>
</feature>
<evidence type="ECO:0000256" key="1">
    <source>
        <dbReference type="ARBA" id="ARBA00022737"/>
    </source>
</evidence>
<evidence type="ECO:0000313" key="6">
    <source>
        <dbReference type="Proteomes" id="UP000264880"/>
    </source>
</evidence>
<evidence type="ECO:0000313" key="5">
    <source>
        <dbReference type="EMBL" id="ASJ20308.1"/>
    </source>
</evidence>
<sequence>MKKIIILFSMFLFSLYLYSQTDNKSKAYEQLREYVNEGNVKESENILKKYNVNINNLDYEDFTLLSHAVMDDNIEMAELLLKYKADVNTVVYDGDTALILAVDNNNIEMVKLLLSYGSDIDYQGFRGRTALFSALEYDRKENIEMVKLLIKNKADVNISYDGDNENEETPLMYAAMKGYKETIKILIENKADINKRNRNNANALIYAYMFGHDDIADILLQNGSDSLDKSLKVSSLNQSTLLSGNVPLINAAEHSTNEVFLQKIIDNYADINYKTYDCKTALIEAASYNNINAVKVLLKNNADVNVQNNGKTALMWACRSGNLEMTKMLLDAGADKNIKNGNYDALYYAREYGKNEEIIKLLTK</sequence>
<evidence type="ECO:0000256" key="4">
    <source>
        <dbReference type="SAM" id="SignalP"/>
    </source>
</evidence>
<dbReference type="InterPro" id="IPR002110">
    <property type="entry name" value="Ankyrin_rpt"/>
</dbReference>
<reference evidence="5 6" key="1">
    <citation type="submission" date="2017-02" db="EMBL/GenBank/DDBJ databases">
        <title>Complete genome sequence of Brachyspira hampsonii genomovar I strain NSH-16 (ATCC BAA-2463).</title>
        <authorList>
            <person name="Mirajkar N.S."/>
            <person name="Gebhart C.J."/>
        </authorList>
    </citation>
    <scope>NUCLEOTIDE SEQUENCE [LARGE SCALE GENOMIC DNA]</scope>
    <source>
        <strain evidence="5 6">NSH-16</strain>
    </source>
</reference>
<feature type="signal peptide" evidence="4">
    <location>
        <begin position="1"/>
        <end position="19"/>
    </location>
</feature>
<dbReference type="Gene3D" id="1.25.40.20">
    <property type="entry name" value="Ankyrin repeat-containing domain"/>
    <property type="match status" value="4"/>
</dbReference>
<evidence type="ECO:0008006" key="7">
    <source>
        <dbReference type="Google" id="ProtNLM"/>
    </source>
</evidence>
<evidence type="ECO:0000256" key="2">
    <source>
        <dbReference type="ARBA" id="ARBA00023043"/>
    </source>
</evidence>
<dbReference type="SUPFAM" id="SSF48403">
    <property type="entry name" value="Ankyrin repeat"/>
    <property type="match status" value="1"/>
</dbReference>
<dbReference type="InterPro" id="IPR036770">
    <property type="entry name" value="Ankyrin_rpt-contain_sf"/>
</dbReference>
<organism evidence="5 6">
    <name type="scientific">Brachyspira hampsonii</name>
    <dbReference type="NCBI Taxonomy" id="1287055"/>
    <lineage>
        <taxon>Bacteria</taxon>
        <taxon>Pseudomonadati</taxon>
        <taxon>Spirochaetota</taxon>
        <taxon>Spirochaetia</taxon>
        <taxon>Brachyspirales</taxon>
        <taxon>Brachyspiraceae</taxon>
        <taxon>Brachyspira</taxon>
    </lineage>
</organism>
<dbReference type="AlphaFoldDB" id="A0AAC9XJK0"/>
<keyword evidence="6" id="KW-1185">Reference proteome</keyword>
<keyword evidence="1" id="KW-0677">Repeat</keyword>
<keyword evidence="2 3" id="KW-0040">ANK repeat</keyword>
<dbReference type="SMART" id="SM00248">
    <property type="entry name" value="ANK"/>
    <property type="match status" value="8"/>
</dbReference>
<dbReference type="KEGG" id="bhp:BHAMNSH16_00985"/>
<feature type="repeat" description="ANK" evidence="3">
    <location>
        <begin position="126"/>
        <end position="161"/>
    </location>
</feature>
<proteinExistence type="predicted"/>
<name>A0AAC9XJK0_9SPIR</name>
<dbReference type="PROSITE" id="PS50088">
    <property type="entry name" value="ANK_REPEAT"/>
    <property type="match status" value="5"/>
</dbReference>